<protein>
    <submittedName>
        <fullName evidence="1">Uncharacterized protein</fullName>
    </submittedName>
</protein>
<dbReference type="AlphaFoldDB" id="A0A061G727"/>
<organism evidence="1 2">
    <name type="scientific">Theobroma cacao</name>
    <name type="common">Cacao</name>
    <name type="synonym">Cocoa</name>
    <dbReference type="NCBI Taxonomy" id="3641"/>
    <lineage>
        <taxon>Eukaryota</taxon>
        <taxon>Viridiplantae</taxon>
        <taxon>Streptophyta</taxon>
        <taxon>Embryophyta</taxon>
        <taxon>Tracheophyta</taxon>
        <taxon>Spermatophyta</taxon>
        <taxon>Magnoliopsida</taxon>
        <taxon>eudicotyledons</taxon>
        <taxon>Gunneridae</taxon>
        <taxon>Pentapetalae</taxon>
        <taxon>rosids</taxon>
        <taxon>malvids</taxon>
        <taxon>Malvales</taxon>
        <taxon>Malvaceae</taxon>
        <taxon>Byttnerioideae</taxon>
        <taxon>Theobroma</taxon>
    </lineage>
</organism>
<dbReference type="Gramene" id="EOY25173">
    <property type="protein sequence ID" value="EOY25173"/>
    <property type="gene ID" value="TCM_016574"/>
</dbReference>
<dbReference type="EMBL" id="CM001881">
    <property type="protein sequence ID" value="EOY25173.1"/>
    <property type="molecule type" value="Genomic_DNA"/>
</dbReference>
<accession>A0A061G727</accession>
<keyword evidence="2" id="KW-1185">Reference proteome</keyword>
<sequence>MGGGIATILNFFIHLFQRSLLWQIMLLGNGASGLRHHEWTLKKPSRENFTGCLVFFFVGWNLAATKTLYPTIT</sequence>
<evidence type="ECO:0000313" key="1">
    <source>
        <dbReference type="EMBL" id="EOY25173.1"/>
    </source>
</evidence>
<dbReference type="HOGENOM" id="CLU_2709825_0_0_1"/>
<name>A0A061G727_THECC</name>
<proteinExistence type="predicted"/>
<dbReference type="Proteomes" id="UP000026915">
    <property type="component" value="Chromosome 3"/>
</dbReference>
<dbReference type="InParanoid" id="A0A061G727"/>
<gene>
    <name evidence="1" type="ORF">TCM_016574</name>
</gene>
<reference evidence="1 2" key="1">
    <citation type="journal article" date="2013" name="Genome Biol.">
        <title>The genome sequence of the most widely cultivated cacao type and its use to identify candidate genes regulating pod color.</title>
        <authorList>
            <person name="Motamayor J.C."/>
            <person name="Mockaitis K."/>
            <person name="Schmutz J."/>
            <person name="Haiminen N."/>
            <person name="Iii D.L."/>
            <person name="Cornejo O."/>
            <person name="Findley S.D."/>
            <person name="Zheng P."/>
            <person name="Utro F."/>
            <person name="Royaert S."/>
            <person name="Saski C."/>
            <person name="Jenkins J."/>
            <person name="Podicheti R."/>
            <person name="Zhao M."/>
            <person name="Scheffler B.E."/>
            <person name="Stack J.C."/>
            <person name="Feltus F.A."/>
            <person name="Mustiga G.M."/>
            <person name="Amores F."/>
            <person name="Phillips W."/>
            <person name="Marelli J.P."/>
            <person name="May G.D."/>
            <person name="Shapiro H."/>
            <person name="Ma J."/>
            <person name="Bustamante C.D."/>
            <person name="Schnell R.J."/>
            <person name="Main D."/>
            <person name="Gilbert D."/>
            <person name="Parida L."/>
            <person name="Kuhn D.N."/>
        </authorList>
    </citation>
    <scope>NUCLEOTIDE SEQUENCE [LARGE SCALE GENOMIC DNA]</scope>
    <source>
        <strain evidence="2">cv. Matina 1-6</strain>
    </source>
</reference>
<evidence type="ECO:0000313" key="2">
    <source>
        <dbReference type="Proteomes" id="UP000026915"/>
    </source>
</evidence>